<sequence>MYMNHNFQKYHEWTGGVYQDILLNISKPKICSKNTAISWSKQLLKDQKPKKLHYKYMNHNFQKYHEWTGGVYQDILLNISKPEICSKHTAISWSKLLLKSTKKVICVIHYSKKLTRHHKNGQFLMSRIS</sequence>
<proteinExistence type="predicted"/>
<name>A0A6P7G2A5_DIAVI</name>
<organism evidence="1">
    <name type="scientific">Diabrotica virgifera virgifera</name>
    <name type="common">western corn rootworm</name>
    <dbReference type="NCBI Taxonomy" id="50390"/>
    <lineage>
        <taxon>Eukaryota</taxon>
        <taxon>Metazoa</taxon>
        <taxon>Ecdysozoa</taxon>
        <taxon>Arthropoda</taxon>
        <taxon>Hexapoda</taxon>
        <taxon>Insecta</taxon>
        <taxon>Pterygota</taxon>
        <taxon>Neoptera</taxon>
        <taxon>Endopterygota</taxon>
        <taxon>Coleoptera</taxon>
        <taxon>Polyphaga</taxon>
        <taxon>Cucujiformia</taxon>
        <taxon>Chrysomeloidea</taxon>
        <taxon>Chrysomelidae</taxon>
        <taxon>Galerucinae</taxon>
        <taxon>Diabroticina</taxon>
        <taxon>Diabroticites</taxon>
        <taxon>Diabrotica</taxon>
    </lineage>
</organism>
<gene>
    <name evidence="1" type="primary">LOC114333490</name>
</gene>
<evidence type="ECO:0000313" key="1">
    <source>
        <dbReference type="RefSeq" id="XP_028139183.1"/>
    </source>
</evidence>
<dbReference type="RefSeq" id="XP_028139183.1">
    <property type="nucleotide sequence ID" value="XM_028283382.1"/>
</dbReference>
<dbReference type="InParanoid" id="A0A6P7G2A5"/>
<accession>A0A6P7G2A5</accession>
<dbReference type="AlphaFoldDB" id="A0A6P7G2A5"/>
<reference evidence="1" key="1">
    <citation type="submission" date="2025-08" db="UniProtKB">
        <authorList>
            <consortium name="RefSeq"/>
        </authorList>
    </citation>
    <scope>IDENTIFICATION</scope>
    <source>
        <tissue evidence="1">Whole insect</tissue>
    </source>
</reference>
<protein>
    <submittedName>
        <fullName evidence="1">Uncharacterized protein LOC114333490</fullName>
    </submittedName>
</protein>